<feature type="compositionally biased region" description="Basic and acidic residues" evidence="1">
    <location>
        <begin position="32"/>
        <end position="42"/>
    </location>
</feature>
<evidence type="ECO:0000256" key="1">
    <source>
        <dbReference type="SAM" id="MobiDB-lite"/>
    </source>
</evidence>
<protein>
    <submittedName>
        <fullName evidence="2">Uncharacterized protein</fullName>
    </submittedName>
</protein>
<dbReference type="Proteomes" id="UP001217417">
    <property type="component" value="Unassembled WGS sequence"/>
</dbReference>
<dbReference type="GeneID" id="80886789"/>
<dbReference type="RefSeq" id="XP_056047296.1">
    <property type="nucleotide sequence ID" value="XM_056191623.1"/>
</dbReference>
<sequence length="439" mass="49170">MDAVYGAYDPQSATGSRASRSVAPIATPSVNDHAESSQRNETKPVGNVTGATVKRKAVDESIDDNAVPGSHSVSSDQAEEHSKRVKLDNETEAPVLAEITIKMTATDSEVLSNYNEAFTLLKENTPEQRLDVQLPYETFLQLDQAFSELKSAEGISEDQRYPSLAYNSLTQTVTVVTCPSNIHEGAAGWIEYNIFTYIDNYLSTHSPHTRRNISMSRSTTQHFGRGGYTRSRKEPDGGFIYKTRFRANKMMIAIEVGTSETYDRLLDDKDMWINGKGVNVVILVCFEESPRFRNPNTQYTNIAGVNAELETMAQSVAETVEANIARGYYGPLEYRDHTWVGELNKALIEVWRQGSHKTFDLIQDGYALDPVDLPGTLNLRISDFYPHEEWQAANIEDNDVPFDSIKFLDSIRDSMGVVAELRLESYLKEKLGLHQEIAL</sequence>
<reference evidence="2" key="1">
    <citation type="submission" date="2023-03" db="EMBL/GenBank/DDBJ databases">
        <title>Near-Complete genome sequence of Lipomyces tetrasporous NRRL Y-64009, an oleaginous yeast capable of growing on lignocellulosic hydrolysates.</title>
        <authorList>
            <consortium name="Lawrence Berkeley National Laboratory"/>
            <person name="Jagtap S.S."/>
            <person name="Liu J.-J."/>
            <person name="Walukiewicz H.E."/>
            <person name="Pangilinan J."/>
            <person name="Lipzen A."/>
            <person name="Ahrendt S."/>
            <person name="Koriabine M."/>
            <person name="Cobaugh K."/>
            <person name="Salamov A."/>
            <person name="Yoshinaga Y."/>
            <person name="Ng V."/>
            <person name="Daum C."/>
            <person name="Grigoriev I.V."/>
            <person name="Slininger P.J."/>
            <person name="Dien B.S."/>
            <person name="Jin Y.-S."/>
            <person name="Rao C.V."/>
        </authorList>
    </citation>
    <scope>NUCLEOTIDE SEQUENCE</scope>
    <source>
        <strain evidence="2">NRRL Y-64009</strain>
    </source>
</reference>
<feature type="region of interest" description="Disordered" evidence="1">
    <location>
        <begin position="1"/>
        <end position="86"/>
    </location>
</feature>
<keyword evidence="3" id="KW-1185">Reference proteome</keyword>
<proteinExistence type="predicted"/>
<evidence type="ECO:0000313" key="3">
    <source>
        <dbReference type="Proteomes" id="UP001217417"/>
    </source>
</evidence>
<gene>
    <name evidence="2" type="ORF">POJ06DRAFT_8281</name>
</gene>
<accession>A0AAD7QYQ6</accession>
<dbReference type="AlphaFoldDB" id="A0AAD7QYQ6"/>
<evidence type="ECO:0000313" key="2">
    <source>
        <dbReference type="EMBL" id="KAJ8103846.1"/>
    </source>
</evidence>
<organism evidence="2 3">
    <name type="scientific">Lipomyces tetrasporus</name>
    <dbReference type="NCBI Taxonomy" id="54092"/>
    <lineage>
        <taxon>Eukaryota</taxon>
        <taxon>Fungi</taxon>
        <taxon>Dikarya</taxon>
        <taxon>Ascomycota</taxon>
        <taxon>Saccharomycotina</taxon>
        <taxon>Lipomycetes</taxon>
        <taxon>Lipomycetales</taxon>
        <taxon>Lipomycetaceae</taxon>
        <taxon>Lipomyces</taxon>
    </lineage>
</organism>
<name>A0AAD7QYQ6_9ASCO</name>
<dbReference type="EMBL" id="JARPMG010000001">
    <property type="protein sequence ID" value="KAJ8103846.1"/>
    <property type="molecule type" value="Genomic_DNA"/>
</dbReference>
<comment type="caution">
    <text evidence="2">The sequence shown here is derived from an EMBL/GenBank/DDBJ whole genome shotgun (WGS) entry which is preliminary data.</text>
</comment>